<feature type="region of interest" description="Disordered" evidence="1">
    <location>
        <begin position="1"/>
        <end position="24"/>
    </location>
</feature>
<reference evidence="2" key="1">
    <citation type="submission" date="2022-10" db="EMBL/GenBank/DDBJ databases">
        <title>Puccinia triticina Genome sequencing and assembly.</title>
        <authorList>
            <person name="Li C."/>
        </authorList>
    </citation>
    <scope>NUCLEOTIDE SEQUENCE</scope>
    <source>
        <strain evidence="2">Pt15</strain>
    </source>
</reference>
<dbReference type="EMBL" id="CP110427">
    <property type="protein sequence ID" value="WAQ86754.1"/>
    <property type="molecule type" value="Genomic_DNA"/>
</dbReference>
<organism evidence="2 3">
    <name type="scientific">Puccinia triticina</name>
    <dbReference type="NCBI Taxonomy" id="208348"/>
    <lineage>
        <taxon>Eukaryota</taxon>
        <taxon>Fungi</taxon>
        <taxon>Dikarya</taxon>
        <taxon>Basidiomycota</taxon>
        <taxon>Pucciniomycotina</taxon>
        <taxon>Pucciniomycetes</taxon>
        <taxon>Pucciniales</taxon>
        <taxon>Pucciniaceae</taxon>
        <taxon>Puccinia</taxon>
    </lineage>
</organism>
<name>A0ABY7CQ20_9BASI</name>
<accession>A0ABY7CQ20</accession>
<feature type="compositionally biased region" description="Basic and acidic residues" evidence="1">
    <location>
        <begin position="1"/>
        <end position="11"/>
    </location>
</feature>
<proteinExistence type="predicted"/>
<sequence>MALKAKQDEAGRVSNPCAPAPALKGAEKTGDLAENALGLSINPISPQDTPTAYLVD</sequence>
<protein>
    <submittedName>
        <fullName evidence="2">Uncharacterized protein</fullName>
    </submittedName>
</protein>
<keyword evidence="3" id="KW-1185">Reference proteome</keyword>
<gene>
    <name evidence="2" type="ORF">PtA15_7A483</name>
</gene>
<dbReference type="GeneID" id="77811988"/>
<evidence type="ECO:0000313" key="3">
    <source>
        <dbReference type="Proteomes" id="UP001164743"/>
    </source>
</evidence>
<evidence type="ECO:0000256" key="1">
    <source>
        <dbReference type="SAM" id="MobiDB-lite"/>
    </source>
</evidence>
<dbReference type="Proteomes" id="UP001164743">
    <property type="component" value="Chromosome 7A"/>
</dbReference>
<dbReference type="RefSeq" id="XP_053022309.1">
    <property type="nucleotide sequence ID" value="XM_053171093.1"/>
</dbReference>
<evidence type="ECO:0000313" key="2">
    <source>
        <dbReference type="EMBL" id="WAQ86754.1"/>
    </source>
</evidence>